<accession>A0A8R7TIM4</accession>
<evidence type="ECO:0000313" key="1">
    <source>
        <dbReference type="EnsemblPlants" id="TuG1812G0200003438.01.T01.cds429887"/>
    </source>
</evidence>
<dbReference type="Proteomes" id="UP000015106">
    <property type="component" value="Chromosome 2"/>
</dbReference>
<dbReference type="EnsemblPlants" id="TuG1812G0200003438.01.T01">
    <property type="protein sequence ID" value="TuG1812G0200003438.01.T01.cds429887"/>
    <property type="gene ID" value="TuG1812G0200003438.01"/>
</dbReference>
<name>A0A8R7TIM4_TRIUA</name>
<proteinExistence type="predicted"/>
<protein>
    <submittedName>
        <fullName evidence="1">Uncharacterized protein</fullName>
    </submittedName>
</protein>
<keyword evidence="2" id="KW-1185">Reference proteome</keyword>
<reference evidence="1" key="3">
    <citation type="submission" date="2022-06" db="UniProtKB">
        <authorList>
            <consortium name="EnsemblPlants"/>
        </authorList>
    </citation>
    <scope>IDENTIFICATION</scope>
</reference>
<dbReference type="Gramene" id="TuG1812G0200003438.01.T01">
    <property type="protein sequence ID" value="TuG1812G0200003438.01.T01.cds429887"/>
    <property type="gene ID" value="TuG1812G0200003438.01"/>
</dbReference>
<reference evidence="2" key="1">
    <citation type="journal article" date="2013" name="Nature">
        <title>Draft genome of the wheat A-genome progenitor Triticum urartu.</title>
        <authorList>
            <person name="Ling H.Q."/>
            <person name="Zhao S."/>
            <person name="Liu D."/>
            <person name="Wang J."/>
            <person name="Sun H."/>
            <person name="Zhang C."/>
            <person name="Fan H."/>
            <person name="Li D."/>
            <person name="Dong L."/>
            <person name="Tao Y."/>
            <person name="Gao C."/>
            <person name="Wu H."/>
            <person name="Li Y."/>
            <person name="Cui Y."/>
            <person name="Guo X."/>
            <person name="Zheng S."/>
            <person name="Wang B."/>
            <person name="Yu K."/>
            <person name="Liang Q."/>
            <person name="Yang W."/>
            <person name="Lou X."/>
            <person name="Chen J."/>
            <person name="Feng M."/>
            <person name="Jian J."/>
            <person name="Zhang X."/>
            <person name="Luo G."/>
            <person name="Jiang Y."/>
            <person name="Liu J."/>
            <person name="Wang Z."/>
            <person name="Sha Y."/>
            <person name="Zhang B."/>
            <person name="Wu H."/>
            <person name="Tang D."/>
            <person name="Shen Q."/>
            <person name="Xue P."/>
            <person name="Zou S."/>
            <person name="Wang X."/>
            <person name="Liu X."/>
            <person name="Wang F."/>
            <person name="Yang Y."/>
            <person name="An X."/>
            <person name="Dong Z."/>
            <person name="Zhang K."/>
            <person name="Zhang X."/>
            <person name="Luo M.C."/>
            <person name="Dvorak J."/>
            <person name="Tong Y."/>
            <person name="Wang J."/>
            <person name="Yang H."/>
            <person name="Li Z."/>
            <person name="Wang D."/>
            <person name="Zhang A."/>
            <person name="Wang J."/>
        </authorList>
    </citation>
    <scope>NUCLEOTIDE SEQUENCE</scope>
    <source>
        <strain evidence="2">cv. G1812</strain>
    </source>
</reference>
<dbReference type="AlphaFoldDB" id="A0A8R7TIM4"/>
<evidence type="ECO:0000313" key="2">
    <source>
        <dbReference type="Proteomes" id="UP000015106"/>
    </source>
</evidence>
<organism evidence="1 2">
    <name type="scientific">Triticum urartu</name>
    <name type="common">Red wild einkorn</name>
    <name type="synonym">Crithodium urartu</name>
    <dbReference type="NCBI Taxonomy" id="4572"/>
    <lineage>
        <taxon>Eukaryota</taxon>
        <taxon>Viridiplantae</taxon>
        <taxon>Streptophyta</taxon>
        <taxon>Embryophyta</taxon>
        <taxon>Tracheophyta</taxon>
        <taxon>Spermatophyta</taxon>
        <taxon>Magnoliopsida</taxon>
        <taxon>Liliopsida</taxon>
        <taxon>Poales</taxon>
        <taxon>Poaceae</taxon>
        <taxon>BOP clade</taxon>
        <taxon>Pooideae</taxon>
        <taxon>Triticodae</taxon>
        <taxon>Triticeae</taxon>
        <taxon>Triticinae</taxon>
        <taxon>Triticum</taxon>
    </lineage>
</organism>
<sequence length="73" mass="7961">MLLFYIEEFLMPNGALTVSARIRSARAISQANFCAFSSTDSSAYVVSILRQFHIGQGVEFISHSCSTPVTATI</sequence>
<reference evidence="1" key="2">
    <citation type="submission" date="2018-03" db="EMBL/GenBank/DDBJ databases">
        <title>The Triticum urartu genome reveals the dynamic nature of wheat genome evolution.</title>
        <authorList>
            <person name="Ling H."/>
            <person name="Ma B."/>
            <person name="Shi X."/>
            <person name="Liu H."/>
            <person name="Dong L."/>
            <person name="Sun H."/>
            <person name="Cao Y."/>
            <person name="Gao Q."/>
            <person name="Zheng S."/>
            <person name="Li Y."/>
            <person name="Yu Y."/>
            <person name="Du H."/>
            <person name="Qi M."/>
            <person name="Li Y."/>
            <person name="Yu H."/>
            <person name="Cui Y."/>
            <person name="Wang N."/>
            <person name="Chen C."/>
            <person name="Wu H."/>
            <person name="Zhao Y."/>
            <person name="Zhang J."/>
            <person name="Li Y."/>
            <person name="Zhou W."/>
            <person name="Zhang B."/>
            <person name="Hu W."/>
            <person name="Eijk M."/>
            <person name="Tang J."/>
            <person name="Witsenboer H."/>
            <person name="Zhao S."/>
            <person name="Li Z."/>
            <person name="Zhang A."/>
            <person name="Wang D."/>
            <person name="Liang C."/>
        </authorList>
    </citation>
    <scope>NUCLEOTIDE SEQUENCE [LARGE SCALE GENOMIC DNA]</scope>
    <source>
        <strain evidence="1">cv. G1812</strain>
    </source>
</reference>